<evidence type="ECO:0008006" key="5">
    <source>
        <dbReference type="Google" id="ProtNLM"/>
    </source>
</evidence>
<dbReference type="Proteomes" id="UP000199620">
    <property type="component" value="Chromosome I"/>
</dbReference>
<dbReference type="EMBL" id="VUOL01000009">
    <property type="protein sequence ID" value="KAA2228970.1"/>
    <property type="molecule type" value="Genomic_DNA"/>
</dbReference>
<dbReference type="AlphaFoldDB" id="A0A5B2URF3"/>
<gene>
    <name evidence="1" type="ORF">F1720_17320</name>
    <name evidence="2" type="ORF">SAMN04490181_4799</name>
</gene>
<dbReference type="Proteomes" id="UP000325296">
    <property type="component" value="Unassembled WGS sequence"/>
</dbReference>
<sequence length="322" mass="34462">MTQAYINERTIDYHSLKTQLLRLTSQQSAEQFDALNLHLRHSLVTPGQMVIVPDEYTVACTFNDAWLMRHAQEIRRALELNSAAGIAVINNYDLLQSLLGYTSLGVGAGSSGWARHLDEVRHTLEEVERLHQQLKSGALDREAFIRQRQGLFQRLDTQLKGAARFGTSLQGNKSLKKVLGISTKSYLHKSEIAGYAQRIRSIAQTSRFLGKGTYVGLALDVGVAGLAIKEGCMTGREAQCRRAQYVEGGRLVGGVGGAAIVGAGGARLGRYLCTTVLGVVTRGKGDLVCGVIGAALGGAAGGEAGGNAVAKYGDVLYEKTGQ</sequence>
<dbReference type="EMBL" id="LT629800">
    <property type="protein sequence ID" value="SDV09948.1"/>
    <property type="molecule type" value="Genomic_DNA"/>
</dbReference>
<proteinExistence type="predicted"/>
<dbReference type="OrthoDB" id="6823140at2"/>
<reference evidence="1 4" key="2">
    <citation type="submission" date="2019-09" db="EMBL/GenBank/DDBJ databases">
        <title>Draft genome sequence of Pseudomonas brenneri CCUG 51514(T).</title>
        <authorList>
            <person name="Tunovic T."/>
            <person name="Pineiro-Iglesias B."/>
            <person name="Unosson C."/>
            <person name="Inganas E."/>
            <person name="Ohlen M."/>
            <person name="Cardew S."/>
            <person name="Jensie-Markopoulos S."/>
            <person name="Salva-Serra F."/>
            <person name="Jaen-Luchoro D."/>
            <person name="Svensson-Stadler L."/>
            <person name="Chun J."/>
            <person name="Moore E."/>
        </authorList>
    </citation>
    <scope>NUCLEOTIDE SEQUENCE [LARGE SCALE GENOMIC DNA]</scope>
    <source>
        <strain evidence="1 4">CCUG 51514</strain>
    </source>
</reference>
<organism evidence="1 4">
    <name type="scientific">Pseudomonas brenneri</name>
    <dbReference type="NCBI Taxonomy" id="129817"/>
    <lineage>
        <taxon>Bacteria</taxon>
        <taxon>Pseudomonadati</taxon>
        <taxon>Pseudomonadota</taxon>
        <taxon>Gammaproteobacteria</taxon>
        <taxon>Pseudomonadales</taxon>
        <taxon>Pseudomonadaceae</taxon>
        <taxon>Pseudomonas</taxon>
    </lineage>
</organism>
<name>A0A5B2URF3_9PSED</name>
<evidence type="ECO:0000313" key="3">
    <source>
        <dbReference type="Proteomes" id="UP000199620"/>
    </source>
</evidence>
<protein>
    <recommendedName>
        <fullName evidence="5">SSU ribosomal protein S2p (SAe)</fullName>
    </recommendedName>
</protein>
<evidence type="ECO:0000313" key="2">
    <source>
        <dbReference type="EMBL" id="SDV09948.1"/>
    </source>
</evidence>
<reference evidence="2 3" key="1">
    <citation type="submission" date="2016-10" db="EMBL/GenBank/DDBJ databases">
        <authorList>
            <person name="Varghese N."/>
            <person name="Submissions S."/>
        </authorList>
    </citation>
    <scope>NUCLEOTIDE SEQUENCE [LARGE SCALE GENOMIC DNA]</scope>
    <source>
        <strain evidence="2 3">BS2771</strain>
    </source>
</reference>
<evidence type="ECO:0000313" key="1">
    <source>
        <dbReference type="EMBL" id="KAA2228970.1"/>
    </source>
</evidence>
<dbReference type="RefSeq" id="WP_090292668.1">
    <property type="nucleotide sequence ID" value="NZ_BMNU01000009.1"/>
</dbReference>
<evidence type="ECO:0000313" key="4">
    <source>
        <dbReference type="Proteomes" id="UP000325296"/>
    </source>
</evidence>
<accession>A0A5B2URF3</accession>
<keyword evidence="3" id="KW-1185">Reference proteome</keyword>